<protein>
    <submittedName>
        <fullName evidence="1">Uncharacterized protein</fullName>
    </submittedName>
</protein>
<proteinExistence type="predicted"/>
<dbReference type="AlphaFoldDB" id="A0A811Q5A0"/>
<reference evidence="1" key="1">
    <citation type="submission" date="2020-10" db="EMBL/GenBank/DDBJ databases">
        <authorList>
            <person name="Han B."/>
            <person name="Lu T."/>
            <person name="Zhao Q."/>
            <person name="Huang X."/>
            <person name="Zhao Y."/>
        </authorList>
    </citation>
    <scope>NUCLEOTIDE SEQUENCE</scope>
</reference>
<accession>A0A811Q5A0</accession>
<evidence type="ECO:0000313" key="2">
    <source>
        <dbReference type="Proteomes" id="UP000604825"/>
    </source>
</evidence>
<keyword evidence="2" id="KW-1185">Reference proteome</keyword>
<name>A0A811Q5A0_9POAL</name>
<evidence type="ECO:0000313" key="1">
    <source>
        <dbReference type="EMBL" id="CAD6251220.1"/>
    </source>
</evidence>
<dbReference type="Proteomes" id="UP000604825">
    <property type="component" value="Unassembled WGS sequence"/>
</dbReference>
<dbReference type="EMBL" id="CAJGYO010000008">
    <property type="protein sequence ID" value="CAD6251220.1"/>
    <property type="molecule type" value="Genomic_DNA"/>
</dbReference>
<dbReference type="OrthoDB" id="691622at2759"/>
<organism evidence="1 2">
    <name type="scientific">Miscanthus lutarioriparius</name>
    <dbReference type="NCBI Taxonomy" id="422564"/>
    <lineage>
        <taxon>Eukaryota</taxon>
        <taxon>Viridiplantae</taxon>
        <taxon>Streptophyta</taxon>
        <taxon>Embryophyta</taxon>
        <taxon>Tracheophyta</taxon>
        <taxon>Spermatophyta</taxon>
        <taxon>Magnoliopsida</taxon>
        <taxon>Liliopsida</taxon>
        <taxon>Poales</taxon>
        <taxon>Poaceae</taxon>
        <taxon>PACMAD clade</taxon>
        <taxon>Panicoideae</taxon>
        <taxon>Andropogonodae</taxon>
        <taxon>Andropogoneae</taxon>
        <taxon>Saccharinae</taxon>
        <taxon>Miscanthus</taxon>
    </lineage>
</organism>
<sequence>MARTAAGSSDPSRSTAIRNQYQLLLKKFDALKQTGSVDDYQAEFEKLAQGILLYNSNYDDTYFVTRGKADVTVKENEDKLASLRETRRKNGLCFKCGAKWGHNHKCPAQVPLHVLEEILDALEPMEDLDAEVPTEMEEEIIAIVSQSSSLENVRRRTMRICGNIGKLIKIPNLQWTAQGHTFVSSVGVLSLRCFDMIVRADWLEEHSPMWVHWARKIMRFTMAGKRVTLQGSNHDIEQCPAVSGRALRGLLNRQAVTHCIQLRLDPTSYIQFKNIVAVATISDQEMIPQVEQLLEQYDDIF</sequence>
<comment type="caution">
    <text evidence="1">The sequence shown here is derived from an EMBL/GenBank/DDBJ whole genome shotgun (WGS) entry which is preliminary data.</text>
</comment>
<gene>
    <name evidence="1" type="ORF">NCGR_LOCUS34977</name>
</gene>